<dbReference type="RefSeq" id="WP_209467811.1">
    <property type="nucleotide sequence ID" value="NZ_JAGGLG010000033.1"/>
</dbReference>
<dbReference type="Proteomes" id="UP001519289">
    <property type="component" value="Unassembled WGS sequence"/>
</dbReference>
<dbReference type="InterPro" id="IPR011989">
    <property type="entry name" value="ARM-like"/>
</dbReference>
<accession>A0ABS4JXI9</accession>
<evidence type="ECO:0000313" key="2">
    <source>
        <dbReference type="Proteomes" id="UP001519289"/>
    </source>
</evidence>
<reference evidence="1 2" key="1">
    <citation type="submission" date="2021-03" db="EMBL/GenBank/DDBJ databases">
        <title>Genomic Encyclopedia of Type Strains, Phase IV (KMG-IV): sequencing the most valuable type-strain genomes for metagenomic binning, comparative biology and taxonomic classification.</title>
        <authorList>
            <person name="Goeker M."/>
        </authorList>
    </citation>
    <scope>NUCLEOTIDE SEQUENCE [LARGE SCALE GENOMIC DNA]</scope>
    <source>
        <strain evidence="1 2">DSM 27138</strain>
    </source>
</reference>
<dbReference type="EMBL" id="JAGGLG010000033">
    <property type="protein sequence ID" value="MBP2019710.1"/>
    <property type="molecule type" value="Genomic_DNA"/>
</dbReference>
<organism evidence="1 2">
    <name type="scientific">Symbiobacterium terraclitae</name>
    <dbReference type="NCBI Taxonomy" id="557451"/>
    <lineage>
        <taxon>Bacteria</taxon>
        <taxon>Bacillati</taxon>
        <taxon>Bacillota</taxon>
        <taxon>Clostridia</taxon>
        <taxon>Eubacteriales</taxon>
        <taxon>Symbiobacteriaceae</taxon>
        <taxon>Symbiobacterium</taxon>
    </lineage>
</organism>
<evidence type="ECO:0000313" key="1">
    <source>
        <dbReference type="EMBL" id="MBP2019710.1"/>
    </source>
</evidence>
<keyword evidence="2" id="KW-1185">Reference proteome</keyword>
<sequence length="241" mass="25379">MSADLERIARGLSSPDPGERLAAARSLEAQMAALLEAGATDWTPLAGRLLPQLVAGLGDAEKGVQVHCANCLQFLAYQSDAVLPALREALAPPEERRAWAAAFVAARLGLWSAEVGRALAAAMGAPDRDIRWAAAGHALALGRSHPDCVEVVKGVLRAPSPAARKMAAYCLGAMGGYADVAGVLAGRLTDPDRDVRRAVVLALNRLPQVPPELQRAVAALRHDPDAFVRRAADAVARRWGL</sequence>
<dbReference type="InterPro" id="IPR016024">
    <property type="entry name" value="ARM-type_fold"/>
</dbReference>
<dbReference type="Gene3D" id="1.25.10.10">
    <property type="entry name" value="Leucine-rich Repeat Variant"/>
    <property type="match status" value="2"/>
</dbReference>
<protein>
    <submittedName>
        <fullName evidence="1">HEAT repeat protein</fullName>
    </submittedName>
</protein>
<comment type="caution">
    <text evidence="1">The sequence shown here is derived from an EMBL/GenBank/DDBJ whole genome shotgun (WGS) entry which is preliminary data.</text>
</comment>
<dbReference type="Pfam" id="PF13646">
    <property type="entry name" value="HEAT_2"/>
    <property type="match status" value="1"/>
</dbReference>
<name>A0ABS4JXI9_9FIRM</name>
<gene>
    <name evidence="1" type="ORF">J2Z79_003152</name>
</gene>
<proteinExistence type="predicted"/>
<dbReference type="SUPFAM" id="SSF48371">
    <property type="entry name" value="ARM repeat"/>
    <property type="match status" value="1"/>
</dbReference>